<dbReference type="EMBL" id="BJHW01000001">
    <property type="protein sequence ID" value="GDY53144.1"/>
    <property type="molecule type" value="Genomic_DNA"/>
</dbReference>
<dbReference type="Proteomes" id="UP000301309">
    <property type="component" value="Unassembled WGS sequence"/>
</dbReference>
<reference evidence="2 3" key="1">
    <citation type="journal article" date="2020" name="Int. J. Syst. Evol. Microbiol.">
        <title>Reclassification of Streptomyces castelarensis and Streptomyces sporoclivatus as later heterotypic synonyms of Streptomyces antimycoticus.</title>
        <authorList>
            <person name="Komaki H."/>
            <person name="Tamura T."/>
        </authorList>
    </citation>
    <scope>NUCLEOTIDE SEQUENCE [LARGE SCALE GENOMIC DNA]</scope>
    <source>
        <strain evidence="2 3">NBRC 13459</strain>
    </source>
</reference>
<proteinExistence type="predicted"/>
<dbReference type="AlphaFoldDB" id="A0A4D4KY93"/>
<evidence type="ECO:0000256" key="1">
    <source>
        <dbReference type="SAM" id="MobiDB-lite"/>
    </source>
</evidence>
<organism evidence="2 3">
    <name type="scientific">Streptomyces violaceusniger</name>
    <dbReference type="NCBI Taxonomy" id="68280"/>
    <lineage>
        <taxon>Bacteria</taxon>
        <taxon>Bacillati</taxon>
        <taxon>Actinomycetota</taxon>
        <taxon>Actinomycetes</taxon>
        <taxon>Kitasatosporales</taxon>
        <taxon>Streptomycetaceae</taxon>
        <taxon>Streptomyces</taxon>
        <taxon>Streptomyces violaceusniger group</taxon>
    </lineage>
</organism>
<sequence length="90" mass="9272">MFQEGIHEPEGDHVVAVGVQWCPVLELDVQAQPPGGMPVLGGCLGEGVVGPVDGVDVVAERGQMGCELSDPAPDIESLAVDRGGKVRGKQ</sequence>
<accession>A0A4D4KY93</accession>
<feature type="region of interest" description="Disordered" evidence="1">
    <location>
        <begin position="68"/>
        <end position="90"/>
    </location>
</feature>
<name>A0A4D4KY93_STRVO</name>
<evidence type="ECO:0000313" key="2">
    <source>
        <dbReference type="EMBL" id="GDY53144.1"/>
    </source>
</evidence>
<keyword evidence="3" id="KW-1185">Reference proteome</keyword>
<gene>
    <name evidence="2" type="ORF">SVIO_037670</name>
</gene>
<comment type="caution">
    <text evidence="2">The sequence shown here is derived from an EMBL/GenBank/DDBJ whole genome shotgun (WGS) entry which is preliminary data.</text>
</comment>
<protein>
    <submittedName>
        <fullName evidence="2">Uncharacterized protein</fullName>
    </submittedName>
</protein>
<evidence type="ECO:0000313" key="3">
    <source>
        <dbReference type="Proteomes" id="UP000301309"/>
    </source>
</evidence>